<keyword evidence="4" id="KW-1185">Reference proteome</keyword>
<dbReference type="PROSITE" id="PS50943">
    <property type="entry name" value="HTH_CROC1"/>
    <property type="match status" value="1"/>
</dbReference>
<proteinExistence type="predicted"/>
<feature type="domain" description="HTH cro/C1-type" evidence="2">
    <location>
        <begin position="9"/>
        <end position="61"/>
    </location>
</feature>
<evidence type="ECO:0000313" key="4">
    <source>
        <dbReference type="Proteomes" id="UP000664495"/>
    </source>
</evidence>
<comment type="caution">
    <text evidence="3">The sequence shown here is derived from an EMBL/GenBank/DDBJ whole genome shotgun (WGS) entry which is preliminary data.</text>
</comment>
<dbReference type="PANTHER" id="PTHR46558:SF13">
    <property type="entry name" value="HTH-TYPE TRANSCRIPTIONAL REGULATOR IMMR"/>
    <property type="match status" value="1"/>
</dbReference>
<reference evidence="3 4" key="1">
    <citation type="submission" date="2021-03" db="EMBL/GenBank/DDBJ databases">
        <title>Enterococcal diversity collection.</title>
        <authorList>
            <person name="Gilmore M.S."/>
            <person name="Schwartzman J."/>
            <person name="Van Tyne D."/>
            <person name="Martin M."/>
            <person name="Earl A.M."/>
            <person name="Manson A.L."/>
            <person name="Straub T."/>
            <person name="Salamzade R."/>
            <person name="Saavedra J."/>
            <person name="Lebreton F."/>
            <person name="Prichula J."/>
            <person name="Schaufler K."/>
            <person name="Gaca A."/>
            <person name="Sgardioli B."/>
            <person name="Wagenaar J."/>
            <person name="Strong T."/>
        </authorList>
    </citation>
    <scope>NUCLEOTIDE SEQUENCE [LARGE SCALE GENOMIC DNA]</scope>
    <source>
        <strain evidence="3 4">MJM16</strain>
    </source>
</reference>
<keyword evidence="1" id="KW-0238">DNA-binding</keyword>
<dbReference type="SMART" id="SM00530">
    <property type="entry name" value="HTH_XRE"/>
    <property type="match status" value="1"/>
</dbReference>
<name>A0ABS3HHL2_9ENTE</name>
<protein>
    <submittedName>
        <fullName evidence="3">Helix-turn-helix transcriptional regulator</fullName>
    </submittedName>
</protein>
<dbReference type="CDD" id="cd00093">
    <property type="entry name" value="HTH_XRE"/>
    <property type="match status" value="1"/>
</dbReference>
<dbReference type="EMBL" id="JAFLVR010000026">
    <property type="protein sequence ID" value="MBO0452934.1"/>
    <property type="molecule type" value="Genomic_DNA"/>
</dbReference>
<gene>
    <name evidence="3" type="ORF">JZO85_11670</name>
</gene>
<evidence type="ECO:0000256" key="1">
    <source>
        <dbReference type="ARBA" id="ARBA00023125"/>
    </source>
</evidence>
<dbReference type="PANTHER" id="PTHR46558">
    <property type="entry name" value="TRACRIPTIONAL REGULATORY PROTEIN-RELATED-RELATED"/>
    <property type="match status" value="1"/>
</dbReference>
<sequence length="148" mass="17216">MTLGTNFFNARKKQGLSQEAVAEKLGVSRQTISKWELDETLPDINQSKKLAAIYKVSLDDLIEFDPDLNDIKEVIAKTSEEKQQKIDWTTVWAEKYPILMTYQEVVHLDDYVPLINDLLKQLKKDYGYTDQDAFLVFKDILAQIWKNN</sequence>
<dbReference type="Gene3D" id="1.10.260.40">
    <property type="entry name" value="lambda repressor-like DNA-binding domains"/>
    <property type="match status" value="1"/>
</dbReference>
<evidence type="ECO:0000313" key="3">
    <source>
        <dbReference type="EMBL" id="MBO0452934.1"/>
    </source>
</evidence>
<organism evidence="3 4">
    <name type="scientific">Candidatus Enterococcus murrayae</name>
    <dbReference type="NCBI Taxonomy" id="2815321"/>
    <lineage>
        <taxon>Bacteria</taxon>
        <taxon>Bacillati</taxon>
        <taxon>Bacillota</taxon>
        <taxon>Bacilli</taxon>
        <taxon>Lactobacillales</taxon>
        <taxon>Enterococcaceae</taxon>
        <taxon>Enterococcus</taxon>
    </lineage>
</organism>
<dbReference type="Proteomes" id="UP000664495">
    <property type="component" value="Unassembled WGS sequence"/>
</dbReference>
<dbReference type="Pfam" id="PF01381">
    <property type="entry name" value="HTH_3"/>
    <property type="match status" value="1"/>
</dbReference>
<evidence type="ECO:0000259" key="2">
    <source>
        <dbReference type="PROSITE" id="PS50943"/>
    </source>
</evidence>
<dbReference type="RefSeq" id="WP_207108707.1">
    <property type="nucleotide sequence ID" value="NZ_JAFLVR010000026.1"/>
</dbReference>
<dbReference type="SUPFAM" id="SSF47413">
    <property type="entry name" value="lambda repressor-like DNA-binding domains"/>
    <property type="match status" value="1"/>
</dbReference>
<accession>A0ABS3HHL2</accession>
<dbReference type="InterPro" id="IPR010982">
    <property type="entry name" value="Lambda_DNA-bd_dom_sf"/>
</dbReference>
<dbReference type="InterPro" id="IPR001387">
    <property type="entry name" value="Cro/C1-type_HTH"/>
</dbReference>